<evidence type="ECO:0000256" key="3">
    <source>
        <dbReference type="ARBA" id="ARBA00022603"/>
    </source>
</evidence>
<dbReference type="NCBIfam" id="NF008725">
    <property type="entry name" value="PRK11727.1"/>
    <property type="match status" value="1"/>
</dbReference>
<dbReference type="CDD" id="cd02440">
    <property type="entry name" value="AdoMet_MTases"/>
    <property type="match status" value="1"/>
</dbReference>
<dbReference type="InterPro" id="IPR029063">
    <property type="entry name" value="SAM-dependent_MTases_sf"/>
</dbReference>
<dbReference type="Pfam" id="PF05971">
    <property type="entry name" value="Methyltransf_10"/>
    <property type="match status" value="1"/>
</dbReference>
<sequence length="310" mass="34460">MTKVDKGLGLHPRNIHKHGYPLEQLVATYPILKPHIVSKPDNSKTINFADANAVKALNAALLAHYYQVPLWDIPTGYLCPPIPGRVDYVHHIADLLTLDNQGQLPKGKQVKGIDIGTGANLVYPILASRSYGWSMLGTDIDPRSVQSAQQIIDGNASLRGHIKLRLQQNSADIFSGIIAPTEKFDFSMCNPPFHRSAADAQAGSQRKTRNLARHAQKRRSTLINKNNNGLNFAGQSNELWCSGGELAFIQRMITQSVEYSQQVRWFTSLVANKKHIAPLSQSLKYVNVAESKIVDMAQGQKVSRFIAWRF</sequence>
<dbReference type="EC" id="2.1.1.181" evidence="6"/>
<evidence type="ECO:0000256" key="5">
    <source>
        <dbReference type="ARBA" id="ARBA00022691"/>
    </source>
</evidence>
<dbReference type="HAMAP" id="MF_01848">
    <property type="entry name" value="23SrRNA_methyltr_F"/>
    <property type="match status" value="1"/>
</dbReference>
<accession>A0ABU3SXR0</accession>
<comment type="caution">
    <text evidence="7">The sequence shown here is derived from an EMBL/GenBank/DDBJ whole genome shotgun (WGS) entry which is preliminary data.</text>
</comment>
<gene>
    <name evidence="6 7" type="primary">rlmF</name>
    <name evidence="7" type="ORF">RS130_13410</name>
</gene>
<organism evidence="7 8">
    <name type="scientific">Paraglaciecola aquimarina</name>
    <dbReference type="NCBI Taxonomy" id="1235557"/>
    <lineage>
        <taxon>Bacteria</taxon>
        <taxon>Pseudomonadati</taxon>
        <taxon>Pseudomonadota</taxon>
        <taxon>Gammaproteobacteria</taxon>
        <taxon>Alteromonadales</taxon>
        <taxon>Alteromonadaceae</taxon>
        <taxon>Paraglaciecola</taxon>
    </lineage>
</organism>
<keyword evidence="8" id="KW-1185">Reference proteome</keyword>
<dbReference type="InterPro" id="IPR010286">
    <property type="entry name" value="METTL16/RlmF"/>
</dbReference>
<evidence type="ECO:0000256" key="2">
    <source>
        <dbReference type="ARBA" id="ARBA00022552"/>
    </source>
</evidence>
<evidence type="ECO:0000256" key="6">
    <source>
        <dbReference type="HAMAP-Rule" id="MF_01848"/>
    </source>
</evidence>
<dbReference type="Proteomes" id="UP001247805">
    <property type="component" value="Unassembled WGS sequence"/>
</dbReference>
<dbReference type="SUPFAM" id="SSF53335">
    <property type="entry name" value="S-adenosyl-L-methionine-dependent methyltransferases"/>
    <property type="match status" value="1"/>
</dbReference>
<comment type="catalytic activity">
    <reaction evidence="6">
        <text>adenosine(1618) in 23S rRNA + S-adenosyl-L-methionine = N(6)-methyladenosine(1618) in 23S rRNA + S-adenosyl-L-homocysteine + H(+)</text>
        <dbReference type="Rhea" id="RHEA:16497"/>
        <dbReference type="Rhea" id="RHEA-COMP:10229"/>
        <dbReference type="Rhea" id="RHEA-COMP:10231"/>
        <dbReference type="ChEBI" id="CHEBI:15378"/>
        <dbReference type="ChEBI" id="CHEBI:57856"/>
        <dbReference type="ChEBI" id="CHEBI:59789"/>
        <dbReference type="ChEBI" id="CHEBI:74411"/>
        <dbReference type="ChEBI" id="CHEBI:74449"/>
        <dbReference type="EC" id="2.1.1.181"/>
    </reaction>
</comment>
<dbReference type="Gene3D" id="3.40.50.150">
    <property type="entry name" value="Vaccinia Virus protein VP39"/>
    <property type="match status" value="1"/>
</dbReference>
<comment type="function">
    <text evidence="6">Specifically methylates the adenine in position 1618 of 23S rRNA.</text>
</comment>
<evidence type="ECO:0000256" key="1">
    <source>
        <dbReference type="ARBA" id="ARBA00022490"/>
    </source>
</evidence>
<dbReference type="PIRSF" id="PIRSF029038">
    <property type="entry name" value="Mtase_YbiN_prd"/>
    <property type="match status" value="1"/>
</dbReference>
<proteinExistence type="inferred from homology"/>
<keyword evidence="1 6" id="KW-0963">Cytoplasm</keyword>
<dbReference type="InterPro" id="IPR016909">
    <property type="entry name" value="rRNA_lsu_MeTfrase_F"/>
</dbReference>
<protein>
    <recommendedName>
        <fullName evidence="6">Ribosomal RNA large subunit methyltransferase F</fullName>
        <ecNumber evidence="6">2.1.1.181</ecNumber>
    </recommendedName>
    <alternativeName>
        <fullName evidence="6">23S rRNA mA1618 methyltransferase</fullName>
    </alternativeName>
    <alternativeName>
        <fullName evidence="6">rRNA adenine N-6-methyltransferase</fullName>
    </alternativeName>
</protein>
<reference evidence="7 8" key="1">
    <citation type="submission" date="2023-10" db="EMBL/GenBank/DDBJ databases">
        <title>Glaciecola aquimarina strain GGW-M5 nov., isolated from a coastal seawater.</title>
        <authorList>
            <person name="Bayburt H."/>
            <person name="Kim J.M."/>
            <person name="Choi B.J."/>
            <person name="Jeon C.O."/>
        </authorList>
    </citation>
    <scope>NUCLEOTIDE SEQUENCE [LARGE SCALE GENOMIC DNA]</scope>
    <source>
        <strain evidence="7 8">KCTC 32108</strain>
    </source>
</reference>
<comment type="similarity">
    <text evidence="6">Belongs to the methyltransferase superfamily. METTL16/RlmF family.</text>
</comment>
<keyword evidence="2 6" id="KW-0698">rRNA processing</keyword>
<keyword evidence="5 6" id="KW-0949">S-adenosyl-L-methionine</keyword>
<dbReference type="GO" id="GO:0052907">
    <property type="term" value="F:23S rRNA (adenine(1618)-N(6))-methyltransferase activity"/>
    <property type="evidence" value="ECO:0007669"/>
    <property type="project" value="UniProtKB-EC"/>
</dbReference>
<dbReference type="PANTHER" id="PTHR13393:SF0">
    <property type="entry name" value="RNA N6-ADENOSINE-METHYLTRANSFERASE METTL16"/>
    <property type="match status" value="1"/>
</dbReference>
<keyword evidence="4 6" id="KW-0808">Transferase</keyword>
<keyword evidence="3 6" id="KW-0489">Methyltransferase</keyword>
<dbReference type="RefSeq" id="WP_316026361.1">
    <property type="nucleotide sequence ID" value="NZ_JAWDIO010000002.1"/>
</dbReference>
<evidence type="ECO:0000256" key="4">
    <source>
        <dbReference type="ARBA" id="ARBA00022679"/>
    </source>
</evidence>
<evidence type="ECO:0000313" key="8">
    <source>
        <dbReference type="Proteomes" id="UP001247805"/>
    </source>
</evidence>
<dbReference type="PANTHER" id="PTHR13393">
    <property type="entry name" value="SAM-DEPENDENT METHYLTRANSFERASE"/>
    <property type="match status" value="1"/>
</dbReference>
<name>A0ABU3SXR0_9ALTE</name>
<comment type="subcellular location">
    <subcellularLocation>
        <location evidence="6">Cytoplasm</location>
    </subcellularLocation>
</comment>
<evidence type="ECO:0000313" key="7">
    <source>
        <dbReference type="EMBL" id="MDU0354783.1"/>
    </source>
</evidence>
<dbReference type="EMBL" id="JAWDIO010000002">
    <property type="protein sequence ID" value="MDU0354783.1"/>
    <property type="molecule type" value="Genomic_DNA"/>
</dbReference>